<comment type="similarity">
    <text evidence="1">Belongs to the sigma-70 factor family. ECF subfamily.</text>
</comment>
<evidence type="ECO:0000259" key="8">
    <source>
        <dbReference type="Pfam" id="PF08281"/>
    </source>
</evidence>
<feature type="region of interest" description="Disordered" evidence="6">
    <location>
        <begin position="1"/>
        <end position="33"/>
    </location>
</feature>
<feature type="domain" description="RNA polymerase sigma-70 region 2" evidence="7">
    <location>
        <begin position="52"/>
        <end position="120"/>
    </location>
</feature>
<keyword evidence="4" id="KW-0238">DNA-binding</keyword>
<dbReference type="Pfam" id="PF04542">
    <property type="entry name" value="Sigma70_r2"/>
    <property type="match status" value="1"/>
</dbReference>
<feature type="compositionally biased region" description="Low complexity" evidence="6">
    <location>
        <begin position="130"/>
        <end position="145"/>
    </location>
</feature>
<dbReference type="PANTHER" id="PTHR43133:SF8">
    <property type="entry name" value="RNA POLYMERASE SIGMA FACTOR HI_1459-RELATED"/>
    <property type="match status" value="1"/>
</dbReference>
<protein>
    <submittedName>
        <fullName evidence="9">RNA polymerase subunit sigma-70</fullName>
    </submittedName>
</protein>
<evidence type="ECO:0000313" key="10">
    <source>
        <dbReference type="Proteomes" id="UP000186857"/>
    </source>
</evidence>
<keyword evidence="3" id="KW-0731">Sigma factor</keyword>
<evidence type="ECO:0000259" key="7">
    <source>
        <dbReference type="Pfam" id="PF04542"/>
    </source>
</evidence>
<dbReference type="Gene3D" id="1.10.1740.10">
    <property type="match status" value="1"/>
</dbReference>
<dbReference type="PANTHER" id="PTHR43133">
    <property type="entry name" value="RNA POLYMERASE ECF-TYPE SIGMA FACTO"/>
    <property type="match status" value="1"/>
</dbReference>
<proteinExistence type="inferred from homology"/>
<evidence type="ECO:0000256" key="5">
    <source>
        <dbReference type="ARBA" id="ARBA00023163"/>
    </source>
</evidence>
<dbReference type="Pfam" id="PF08281">
    <property type="entry name" value="Sigma70_r4_2"/>
    <property type="match status" value="1"/>
</dbReference>
<sequence>MTHDIQDEAVPAPRPRPHHAAQPSTSSATPQDKDRYLVLRAQDGDINAFEQLVERYQGRLFRTAYMIVRNRHDSEDIVQETLIQAWRSLHLVREPAAFRGWLMRICTNKATSMARKRQRRATDPYDAESLETASAMAETTSSSTADPAESSEVNAQIEALADLLASVRPELRIVWVLREIDDMSYEEIAQALNLTESTVRGRLARARSLVMRQMKEWA</sequence>
<evidence type="ECO:0000313" key="9">
    <source>
        <dbReference type="EMBL" id="OLO46307.1"/>
    </source>
</evidence>
<accession>A0A1Q8VE13</accession>
<dbReference type="EMBL" id="MSKJ01000001">
    <property type="protein sequence ID" value="OLO46307.1"/>
    <property type="molecule type" value="Genomic_DNA"/>
</dbReference>
<organism evidence="9 10">
    <name type="scientific">Actinomyces oris</name>
    <dbReference type="NCBI Taxonomy" id="544580"/>
    <lineage>
        <taxon>Bacteria</taxon>
        <taxon>Bacillati</taxon>
        <taxon>Actinomycetota</taxon>
        <taxon>Actinomycetes</taxon>
        <taxon>Actinomycetales</taxon>
        <taxon>Actinomycetaceae</taxon>
        <taxon>Actinomyces</taxon>
    </lineage>
</organism>
<dbReference type="Gene3D" id="1.10.10.10">
    <property type="entry name" value="Winged helix-like DNA-binding domain superfamily/Winged helix DNA-binding domain"/>
    <property type="match status" value="1"/>
</dbReference>
<dbReference type="NCBIfam" id="TIGR02937">
    <property type="entry name" value="sigma70-ECF"/>
    <property type="match status" value="1"/>
</dbReference>
<keyword evidence="5" id="KW-0804">Transcription</keyword>
<evidence type="ECO:0000256" key="1">
    <source>
        <dbReference type="ARBA" id="ARBA00010641"/>
    </source>
</evidence>
<dbReference type="Proteomes" id="UP000186857">
    <property type="component" value="Unassembled WGS sequence"/>
</dbReference>
<reference evidence="9 10" key="1">
    <citation type="submission" date="2016-12" db="EMBL/GenBank/DDBJ databases">
        <title>Genomic Comparison of strains in the 'Actinomyces naeslundii' Group.</title>
        <authorList>
            <person name="Mughal S.R."/>
            <person name="Do T."/>
            <person name="Gilbert S.C."/>
            <person name="Witherden E.A."/>
            <person name="Didelot X."/>
            <person name="Beighton D."/>
        </authorList>
    </citation>
    <scope>NUCLEOTIDE SEQUENCE [LARGE SCALE GENOMIC DNA]</scope>
    <source>
        <strain evidence="9 10">CCUG 33920</strain>
    </source>
</reference>
<evidence type="ECO:0000256" key="2">
    <source>
        <dbReference type="ARBA" id="ARBA00023015"/>
    </source>
</evidence>
<evidence type="ECO:0000256" key="6">
    <source>
        <dbReference type="SAM" id="MobiDB-lite"/>
    </source>
</evidence>
<dbReference type="InterPro" id="IPR013325">
    <property type="entry name" value="RNA_pol_sigma_r2"/>
</dbReference>
<comment type="caution">
    <text evidence="9">The sequence shown here is derived from an EMBL/GenBank/DDBJ whole genome shotgun (WGS) entry which is preliminary data.</text>
</comment>
<dbReference type="AlphaFoldDB" id="A0A1Q8VE13"/>
<dbReference type="GO" id="GO:0006352">
    <property type="term" value="P:DNA-templated transcription initiation"/>
    <property type="evidence" value="ECO:0007669"/>
    <property type="project" value="InterPro"/>
</dbReference>
<dbReference type="RefSeq" id="WP_075375771.1">
    <property type="nucleotide sequence ID" value="NZ_MSKJ01000001.1"/>
</dbReference>
<keyword evidence="2" id="KW-0805">Transcription regulation</keyword>
<dbReference type="GO" id="GO:0016987">
    <property type="term" value="F:sigma factor activity"/>
    <property type="evidence" value="ECO:0007669"/>
    <property type="project" value="UniProtKB-KW"/>
</dbReference>
<gene>
    <name evidence="9" type="ORF">BKH29_00235</name>
</gene>
<evidence type="ECO:0000256" key="3">
    <source>
        <dbReference type="ARBA" id="ARBA00023082"/>
    </source>
</evidence>
<feature type="region of interest" description="Disordered" evidence="6">
    <location>
        <begin position="113"/>
        <end position="150"/>
    </location>
</feature>
<dbReference type="InterPro" id="IPR013249">
    <property type="entry name" value="RNA_pol_sigma70_r4_t2"/>
</dbReference>
<evidence type="ECO:0000256" key="4">
    <source>
        <dbReference type="ARBA" id="ARBA00023125"/>
    </source>
</evidence>
<feature type="domain" description="RNA polymerase sigma factor 70 region 4 type 2" evidence="8">
    <location>
        <begin position="158"/>
        <end position="208"/>
    </location>
</feature>
<dbReference type="InterPro" id="IPR036388">
    <property type="entry name" value="WH-like_DNA-bd_sf"/>
</dbReference>
<dbReference type="SUPFAM" id="SSF88659">
    <property type="entry name" value="Sigma3 and sigma4 domains of RNA polymerase sigma factors"/>
    <property type="match status" value="1"/>
</dbReference>
<dbReference type="InterPro" id="IPR007627">
    <property type="entry name" value="RNA_pol_sigma70_r2"/>
</dbReference>
<dbReference type="GO" id="GO:0003677">
    <property type="term" value="F:DNA binding"/>
    <property type="evidence" value="ECO:0007669"/>
    <property type="project" value="UniProtKB-KW"/>
</dbReference>
<dbReference type="SUPFAM" id="SSF88946">
    <property type="entry name" value="Sigma2 domain of RNA polymerase sigma factors"/>
    <property type="match status" value="1"/>
</dbReference>
<name>A0A1Q8VE13_9ACTO</name>
<dbReference type="InterPro" id="IPR014284">
    <property type="entry name" value="RNA_pol_sigma-70_dom"/>
</dbReference>
<dbReference type="OrthoDB" id="5244716at2"/>
<dbReference type="InterPro" id="IPR013324">
    <property type="entry name" value="RNA_pol_sigma_r3/r4-like"/>
</dbReference>
<dbReference type="CDD" id="cd06171">
    <property type="entry name" value="Sigma70_r4"/>
    <property type="match status" value="1"/>
</dbReference>
<dbReference type="InterPro" id="IPR039425">
    <property type="entry name" value="RNA_pol_sigma-70-like"/>
</dbReference>